<feature type="domain" description="Right handed beta helix" evidence="1">
    <location>
        <begin position="63"/>
        <end position="228"/>
    </location>
</feature>
<name>A0A6J6WVI9_9ZZZZ</name>
<dbReference type="SMART" id="SM00710">
    <property type="entry name" value="PbH1"/>
    <property type="match status" value="5"/>
</dbReference>
<proteinExistence type="predicted"/>
<accession>A0A6J6WVI9</accession>
<dbReference type="AlphaFoldDB" id="A0A6J6WVI9"/>
<gene>
    <name evidence="2" type="ORF">UFOPK2921_01261</name>
</gene>
<dbReference type="Gene3D" id="2.160.20.10">
    <property type="entry name" value="Single-stranded right-handed beta-helix, Pectin lyase-like"/>
    <property type="match status" value="2"/>
</dbReference>
<dbReference type="EMBL" id="CAEZZV010000191">
    <property type="protein sequence ID" value="CAB4788159.1"/>
    <property type="molecule type" value="Genomic_DNA"/>
</dbReference>
<dbReference type="SUPFAM" id="SSF51126">
    <property type="entry name" value="Pectin lyase-like"/>
    <property type="match status" value="1"/>
</dbReference>
<dbReference type="InterPro" id="IPR011050">
    <property type="entry name" value="Pectin_lyase_fold/virulence"/>
</dbReference>
<sequence length="400" mass="42527">MILIAPGTYTEAVQVTTNNIIIRGLDRNTVILDGNFELDNGIRVVGANGVALENMTAMNYTKNGFFWTGVTGFRGDYLTAWRNGDYGVYVFDSVGGVIDNSYGGGSPDAGVYIGECFPCDSLIRNFVAEHNGLGYSGTNAGGNLVITGSIFRNNRAGIVPNSGSYELCYPQRKTTIIGNLVYSNNQADTPAIDVAILAMGNGILSAGGVQNIIERNRVWDHNKTGIGLVPFLEDDPNDEMPEKSAWDMTCAESKKLTPVQPGGGILWDSQDNTVRNNVLEDNRRADIAVGSAGTDLWTLGNCFEGNTFTTSAPLDLETLAPCGTPLSKDTGDWTAGDLNVITWLADQATAPPSVDWKIATLPDMPVFDSMPDAATAPGVVASATPPVVDLDAITVPDKIS</sequence>
<organism evidence="2">
    <name type="scientific">freshwater metagenome</name>
    <dbReference type="NCBI Taxonomy" id="449393"/>
    <lineage>
        <taxon>unclassified sequences</taxon>
        <taxon>metagenomes</taxon>
        <taxon>ecological metagenomes</taxon>
    </lineage>
</organism>
<evidence type="ECO:0000259" key="1">
    <source>
        <dbReference type="Pfam" id="PF13229"/>
    </source>
</evidence>
<protein>
    <submittedName>
        <fullName evidence="2">Unannotated protein</fullName>
    </submittedName>
</protein>
<reference evidence="2" key="1">
    <citation type="submission" date="2020-05" db="EMBL/GenBank/DDBJ databases">
        <authorList>
            <person name="Chiriac C."/>
            <person name="Salcher M."/>
            <person name="Ghai R."/>
            <person name="Kavagutti S V."/>
        </authorList>
    </citation>
    <scope>NUCLEOTIDE SEQUENCE</scope>
</reference>
<dbReference type="InterPro" id="IPR006626">
    <property type="entry name" value="PbH1"/>
</dbReference>
<evidence type="ECO:0000313" key="2">
    <source>
        <dbReference type="EMBL" id="CAB4788159.1"/>
    </source>
</evidence>
<dbReference type="Pfam" id="PF13229">
    <property type="entry name" value="Beta_helix"/>
    <property type="match status" value="1"/>
</dbReference>
<dbReference type="InterPro" id="IPR039448">
    <property type="entry name" value="Beta_helix"/>
</dbReference>
<dbReference type="InterPro" id="IPR012334">
    <property type="entry name" value="Pectin_lyas_fold"/>
</dbReference>